<reference evidence="7 8" key="1">
    <citation type="submission" date="2019-09" db="EMBL/GenBank/DDBJ databases">
        <title>Bird 10,000 Genomes (B10K) Project - Family phase.</title>
        <authorList>
            <person name="Zhang G."/>
        </authorList>
    </citation>
    <scope>NUCLEOTIDE SEQUENCE [LARGE SCALE GENOMIC DNA]</scope>
    <source>
        <strain evidence="7">OUT-0051</strain>
        <tissue evidence="7">Kidney</tissue>
    </source>
</reference>
<dbReference type="SUPFAM" id="SSF57716">
    <property type="entry name" value="Glucocorticoid receptor-like (DNA-binding domain)"/>
    <property type="match status" value="2"/>
</dbReference>
<organism evidence="7 8">
    <name type="scientific">Asarcornis scutulata</name>
    <dbReference type="NCBI Taxonomy" id="75869"/>
    <lineage>
        <taxon>Eukaryota</taxon>
        <taxon>Metazoa</taxon>
        <taxon>Chordata</taxon>
        <taxon>Craniata</taxon>
        <taxon>Vertebrata</taxon>
        <taxon>Euteleostomi</taxon>
        <taxon>Archelosauria</taxon>
        <taxon>Archosauria</taxon>
        <taxon>Dinosauria</taxon>
        <taxon>Saurischia</taxon>
        <taxon>Theropoda</taxon>
        <taxon>Coelurosauria</taxon>
        <taxon>Aves</taxon>
        <taxon>Neognathae</taxon>
        <taxon>Galloanserae</taxon>
        <taxon>Anseriformes</taxon>
        <taxon>Anatidae</taxon>
        <taxon>Anatinae</taxon>
        <taxon>Asarcornis</taxon>
    </lineage>
</organism>
<dbReference type="PANTHER" id="PTHR24206">
    <property type="entry name" value="OS06G0237300 PROTEIN"/>
    <property type="match status" value="1"/>
</dbReference>
<dbReference type="Pfam" id="PF00412">
    <property type="entry name" value="LIM"/>
    <property type="match status" value="1"/>
</dbReference>
<keyword evidence="2 4" id="KW-0862">Zinc</keyword>
<feature type="compositionally biased region" description="Basic and acidic residues" evidence="5">
    <location>
        <begin position="276"/>
        <end position="295"/>
    </location>
</feature>
<evidence type="ECO:0000313" key="7">
    <source>
        <dbReference type="EMBL" id="NWZ23790.1"/>
    </source>
</evidence>
<dbReference type="FunFam" id="2.10.110.10:FF:000002">
    <property type="entry name" value="LIM domain and actin-binding 1"/>
    <property type="match status" value="1"/>
</dbReference>
<dbReference type="EMBL" id="VZSO01000101">
    <property type="protein sequence ID" value="NWZ23790.1"/>
    <property type="molecule type" value="Genomic_DNA"/>
</dbReference>
<evidence type="ECO:0000256" key="3">
    <source>
        <dbReference type="ARBA" id="ARBA00023038"/>
    </source>
</evidence>
<evidence type="ECO:0000256" key="4">
    <source>
        <dbReference type="PROSITE-ProRule" id="PRU00125"/>
    </source>
</evidence>
<keyword evidence="1 4" id="KW-0479">Metal-binding</keyword>
<feature type="domain" description="LIM zinc-binding" evidence="6">
    <location>
        <begin position="53"/>
        <end position="113"/>
    </location>
</feature>
<dbReference type="Proteomes" id="UP000525565">
    <property type="component" value="Unassembled WGS sequence"/>
</dbReference>
<dbReference type="InterPro" id="IPR001781">
    <property type="entry name" value="Znf_LIM"/>
</dbReference>
<accession>A0A7K7KYN9</accession>
<evidence type="ECO:0000256" key="1">
    <source>
        <dbReference type="ARBA" id="ARBA00022723"/>
    </source>
</evidence>
<evidence type="ECO:0000259" key="6">
    <source>
        <dbReference type="PROSITE" id="PS50023"/>
    </source>
</evidence>
<evidence type="ECO:0000313" key="8">
    <source>
        <dbReference type="Proteomes" id="UP000525565"/>
    </source>
</evidence>
<feature type="compositionally biased region" description="Polar residues" evidence="5">
    <location>
        <begin position="261"/>
        <end position="275"/>
    </location>
</feature>
<dbReference type="PROSITE" id="PS50023">
    <property type="entry name" value="LIM_DOMAIN_2"/>
    <property type="match status" value="1"/>
</dbReference>
<dbReference type="SMART" id="SM00132">
    <property type="entry name" value="LIM"/>
    <property type="match status" value="1"/>
</dbReference>
<dbReference type="AlphaFoldDB" id="A0A7K7KYN9"/>
<feature type="non-terminal residue" evidence="7">
    <location>
        <position position="1"/>
    </location>
</feature>
<sequence length="544" mass="60656">VTNAAMNEDVPKISMQILKQQFERTAEEKVVPSERKAATSAQVGQKLQLWENEICKLCQQKVYPMERLVADKQHFHKSCFRCHHCSSQLSLGNYASLHGQVYCKPHFKQLFKSKGNYDEGFGHKQHKELWNSKDQCSSAGNIHAEEINPIHCTPVDPKIITEIDQDLYSGTEGIHPDILDNNLIIKSTERGKLKMTWPPPTDNAAPKKTFSIEEVAKVNKPKWPPEGFVQESSSLHANKPLGNKKNLQKGNALREQKENDATNAQQNQHSAFSSLSEKEARGTCKNKDSKGKGDETENVQGKLNKTEGPLIREESGKGNNEGDNVVGHSVEKERDKKINGTGDFGVVQVTNIDEETVQKNHKEFNFNNNNNNYTTFSHPSICKQETVFSAPSNPVTELSHAICTASQHAPEKLENQSGNKEIFEIAESFESYSSNTVPVSLDEQNSEDKDAVNSNSVAQFNKDATCQKPCTNSILVLKEARNTSIPVDSDLVCIGEESRNDITVNTILSDTMKTSFLKDYLILDFGPIDSIDRAKSTSSPYSKE</sequence>
<gene>
    <name evidence="7" type="primary">Xirp2</name>
    <name evidence="7" type="ORF">ASASCU_R08622</name>
</gene>
<dbReference type="PROSITE" id="PS00478">
    <property type="entry name" value="LIM_DOMAIN_1"/>
    <property type="match status" value="1"/>
</dbReference>
<name>A0A7K7KYN9_9AVES</name>
<dbReference type="Gene3D" id="2.10.110.10">
    <property type="entry name" value="Cysteine Rich Protein"/>
    <property type="match status" value="1"/>
</dbReference>
<dbReference type="GO" id="GO:0046872">
    <property type="term" value="F:metal ion binding"/>
    <property type="evidence" value="ECO:0007669"/>
    <property type="project" value="UniProtKB-KW"/>
</dbReference>
<feature type="non-terminal residue" evidence="7">
    <location>
        <position position="544"/>
    </location>
</feature>
<feature type="region of interest" description="Disordered" evidence="5">
    <location>
        <begin position="222"/>
        <end position="330"/>
    </location>
</feature>
<keyword evidence="8" id="KW-1185">Reference proteome</keyword>
<protein>
    <submittedName>
        <fullName evidence="7">XIRP2 protein</fullName>
    </submittedName>
</protein>
<dbReference type="CDD" id="cd09442">
    <property type="entry name" value="LIM_Eplin_like"/>
    <property type="match status" value="1"/>
</dbReference>
<comment type="caution">
    <text evidence="7">The sequence shown here is derived from an EMBL/GenBank/DDBJ whole genome shotgun (WGS) entry which is preliminary data.</text>
</comment>
<evidence type="ECO:0000256" key="5">
    <source>
        <dbReference type="SAM" id="MobiDB-lite"/>
    </source>
</evidence>
<proteinExistence type="predicted"/>
<keyword evidence="3 4" id="KW-0440">LIM domain</keyword>
<evidence type="ECO:0000256" key="2">
    <source>
        <dbReference type="ARBA" id="ARBA00022833"/>
    </source>
</evidence>